<proteinExistence type="predicted"/>
<dbReference type="EMBL" id="BK014928">
    <property type="protein sequence ID" value="DAD83116.1"/>
    <property type="molecule type" value="Genomic_DNA"/>
</dbReference>
<evidence type="ECO:0000313" key="1">
    <source>
        <dbReference type="EMBL" id="DAD83116.1"/>
    </source>
</evidence>
<reference evidence="1" key="1">
    <citation type="journal article" date="2021" name="Proc. Natl. Acad. Sci. U.S.A.">
        <title>A Catalog of Tens of Thousands of Viruses from Human Metagenomes Reveals Hidden Associations with Chronic Diseases.</title>
        <authorList>
            <person name="Tisza M.J."/>
            <person name="Buck C.B."/>
        </authorList>
    </citation>
    <scope>NUCLEOTIDE SEQUENCE</scope>
    <source>
        <strain evidence="1">Ctlpi2</strain>
    </source>
</reference>
<accession>A0A8S5MLN2</accession>
<sequence length="112" mass="12570">MAKRTAPYNRRPANRHQTVVSRLQTAIDVSGVPLTAVQSLLGVSYISLHKYLSRERNVTSDAIAKKMLAVATLLNDMVMHGVLPIPDEVNYRQRKTVVLELVNNYVLNKPTE</sequence>
<protein>
    <submittedName>
        <fullName evidence="1">Protein hipA, HTH-type transcriptional regulator, persistence, DNA-binding, Repressor, Transcription</fullName>
    </submittedName>
</protein>
<dbReference type="GO" id="GO:0003677">
    <property type="term" value="F:DNA binding"/>
    <property type="evidence" value="ECO:0007669"/>
    <property type="project" value="UniProtKB-KW"/>
</dbReference>
<keyword evidence="1" id="KW-0238">DNA-binding</keyword>
<organism evidence="1">
    <name type="scientific">Podoviridae sp. ctlpi2</name>
    <dbReference type="NCBI Taxonomy" id="2826574"/>
    <lineage>
        <taxon>Viruses</taxon>
        <taxon>Duplodnaviria</taxon>
        <taxon>Heunggongvirae</taxon>
        <taxon>Uroviricota</taxon>
        <taxon>Caudoviricetes</taxon>
    </lineage>
</organism>
<name>A0A8S5MLN2_9CAUD</name>